<name>A0A4U8TRT6_9HELI</name>
<comment type="subcellular location">
    <subcellularLocation>
        <location evidence="9">Secreted</location>
    </subcellularLocation>
</comment>
<keyword evidence="5 9" id="KW-0378">Hydrolase</keyword>
<evidence type="ECO:0000313" key="10">
    <source>
        <dbReference type="EMBL" id="TLE03430.1"/>
    </source>
</evidence>
<evidence type="ECO:0000313" key="11">
    <source>
        <dbReference type="Proteomes" id="UP000029707"/>
    </source>
</evidence>
<dbReference type="Gene3D" id="1.25.40.10">
    <property type="entry name" value="Tetratricopeptide repeat domain"/>
    <property type="match status" value="1"/>
</dbReference>
<comment type="catalytic activity">
    <reaction evidence="1 9">
        <text>a beta-lactam + H2O = a substituted beta-amino acid</text>
        <dbReference type="Rhea" id="RHEA:20401"/>
        <dbReference type="ChEBI" id="CHEBI:15377"/>
        <dbReference type="ChEBI" id="CHEBI:35627"/>
        <dbReference type="ChEBI" id="CHEBI:140347"/>
        <dbReference type="EC" id="3.5.2.6"/>
    </reaction>
</comment>
<evidence type="ECO:0000256" key="4">
    <source>
        <dbReference type="ARBA" id="ARBA00022737"/>
    </source>
</evidence>
<evidence type="ECO:0000256" key="5">
    <source>
        <dbReference type="ARBA" id="ARBA00022801"/>
    </source>
</evidence>
<gene>
    <name evidence="10" type="ORF">LS65_001280</name>
</gene>
<keyword evidence="7" id="KW-1015">Disulfide bond</keyword>
<organism evidence="10 11">
    <name type="scientific">Helicobacter japonicus</name>
    <dbReference type="NCBI Taxonomy" id="425400"/>
    <lineage>
        <taxon>Bacteria</taxon>
        <taxon>Pseudomonadati</taxon>
        <taxon>Campylobacterota</taxon>
        <taxon>Epsilonproteobacteria</taxon>
        <taxon>Campylobacterales</taxon>
        <taxon>Helicobacteraceae</taxon>
        <taxon>Helicobacter</taxon>
    </lineage>
</organism>
<proteinExistence type="inferred from homology"/>
<dbReference type="PANTHER" id="PTHR13891">
    <property type="entry name" value="CYTOCHROME C OXIDASE ASSEMBLY FACTOR 7"/>
    <property type="match status" value="1"/>
</dbReference>
<evidence type="ECO:0000256" key="1">
    <source>
        <dbReference type="ARBA" id="ARBA00001526"/>
    </source>
</evidence>
<evidence type="ECO:0000256" key="3">
    <source>
        <dbReference type="ARBA" id="ARBA00012865"/>
    </source>
</evidence>
<evidence type="ECO:0000256" key="2">
    <source>
        <dbReference type="ARBA" id="ARBA00008486"/>
    </source>
</evidence>
<dbReference type="InterPro" id="IPR006597">
    <property type="entry name" value="Sel1-like"/>
</dbReference>
<reference evidence="10 11" key="1">
    <citation type="journal article" date="2014" name="Genome Announc.">
        <title>Draft genome sequences of eight enterohepatic helicobacter species isolated from both laboratory and wild rodents.</title>
        <authorList>
            <person name="Sheh A."/>
            <person name="Shen Z."/>
            <person name="Fox J.G."/>
        </authorList>
    </citation>
    <scope>NUCLEOTIDE SEQUENCE [LARGE SCALE GENOMIC DNA]</scope>
    <source>
        <strain evidence="10 11">MIT 01-6451</strain>
    </source>
</reference>
<accession>A0A4U8TRT6</accession>
<dbReference type="PANTHER" id="PTHR13891:SF1">
    <property type="entry name" value="CYTOCHROME C OXIDASE ASSEMBLY FACTOR 7"/>
    <property type="match status" value="1"/>
</dbReference>
<evidence type="ECO:0000256" key="9">
    <source>
        <dbReference type="RuleBase" id="RU366075"/>
    </source>
</evidence>
<comment type="function">
    <text evidence="9">Hydrolyzes 6-aminopenicillinic acid and 7-aminocephalosporanic acid (ACA) derivatives.</text>
</comment>
<sequence length="241" mass="27481">MQRYLLYFFAMLFAMNIWGNEADTHERESALLSSIENADSDFYQGVIMWVKNADEASKILHRACDKKHPGACLYLGNYYEVKAQDKRDSQNNLNKSQQYYQLGYDYSLEACGAGGEQWCAIQAVALIDGHGVSKDVEKGLEYLNVMCEHNIENACFMLGSYYFYGVSAIQDLQKAQTLHHKALNLDIQKCDEGKKYACVLSAEMYQQGLSVPQDLNKAKDLYRRACSLDNQFACDYVQKLK</sequence>
<dbReference type="GO" id="GO:0005576">
    <property type="term" value="C:extracellular region"/>
    <property type="evidence" value="ECO:0007669"/>
    <property type="project" value="UniProtKB-SubCell"/>
</dbReference>
<dbReference type="SMART" id="SM00671">
    <property type="entry name" value="SEL1"/>
    <property type="match status" value="3"/>
</dbReference>
<keyword evidence="9" id="KW-0964">Secreted</keyword>
<dbReference type="InterPro" id="IPR011990">
    <property type="entry name" value="TPR-like_helical_dom_sf"/>
</dbReference>
<keyword evidence="4" id="KW-0677">Repeat</keyword>
<comment type="similarity">
    <text evidence="2 9">Belongs to the hcp beta-lactamase family.</text>
</comment>
<keyword evidence="11" id="KW-1185">Reference proteome</keyword>
<evidence type="ECO:0000256" key="7">
    <source>
        <dbReference type="ARBA" id="ARBA00023157"/>
    </source>
</evidence>
<comment type="caution">
    <text evidence="10">The sequence shown here is derived from an EMBL/GenBank/DDBJ whole genome shotgun (WGS) entry which is preliminary data.</text>
</comment>
<keyword evidence="8" id="KW-0046">Antibiotic resistance</keyword>
<keyword evidence="6" id="KW-0802">TPR repeat</keyword>
<dbReference type="InterPro" id="IPR040239">
    <property type="entry name" value="HcpB-like"/>
</dbReference>
<dbReference type="GeneID" id="82321137"/>
<evidence type="ECO:0000256" key="8">
    <source>
        <dbReference type="ARBA" id="ARBA00023251"/>
    </source>
</evidence>
<dbReference type="STRING" id="425400.LS65_05800"/>
<dbReference type="SUPFAM" id="SSF81901">
    <property type="entry name" value="HCP-like"/>
    <property type="match status" value="1"/>
</dbReference>
<dbReference type="EMBL" id="JRMQ02000001">
    <property type="protein sequence ID" value="TLE03430.1"/>
    <property type="molecule type" value="Genomic_DNA"/>
</dbReference>
<dbReference type="Pfam" id="PF08238">
    <property type="entry name" value="Sel1"/>
    <property type="match status" value="3"/>
</dbReference>
<dbReference type="RefSeq" id="WP_034362297.1">
    <property type="nucleotide sequence ID" value="NZ_CAJUDB010000008.1"/>
</dbReference>
<dbReference type="AlphaFoldDB" id="A0A4U8TRT6"/>
<protein>
    <recommendedName>
        <fullName evidence="3 9">Beta-lactamase</fullName>
        <ecNumber evidence="3 9">3.5.2.6</ecNumber>
    </recommendedName>
</protein>
<evidence type="ECO:0000256" key="6">
    <source>
        <dbReference type="ARBA" id="ARBA00022803"/>
    </source>
</evidence>
<dbReference type="OrthoDB" id="5329048at2"/>
<dbReference type="Proteomes" id="UP000029707">
    <property type="component" value="Unassembled WGS sequence"/>
</dbReference>
<dbReference type="GO" id="GO:0046677">
    <property type="term" value="P:response to antibiotic"/>
    <property type="evidence" value="ECO:0007669"/>
    <property type="project" value="UniProtKB-KW"/>
</dbReference>
<dbReference type="GO" id="GO:0008800">
    <property type="term" value="F:beta-lactamase activity"/>
    <property type="evidence" value="ECO:0007669"/>
    <property type="project" value="UniProtKB-UniRule"/>
</dbReference>
<dbReference type="EC" id="3.5.2.6" evidence="3 9"/>